<evidence type="ECO:0000313" key="2">
    <source>
        <dbReference type="Proteomes" id="UP000678489"/>
    </source>
</evidence>
<dbReference type="EMBL" id="MW689258">
    <property type="protein sequence ID" value="QVW27765.1"/>
    <property type="molecule type" value="Genomic_DNA"/>
</dbReference>
<organism evidence="1 2">
    <name type="scientific">Hafnia phage Pocis76</name>
    <dbReference type="NCBI Taxonomy" id="2831174"/>
    <lineage>
        <taxon>Viruses</taxon>
        <taxon>Duplodnaviria</taxon>
        <taxon>Heunggongvirae</taxon>
        <taxon>Uroviricota</taxon>
        <taxon>Caudoviricetes</taxon>
        <taxon>Drexlerviridae</taxon>
        <taxon>Tempevirinae</taxon>
        <taxon>Pocisvirus</taxon>
        <taxon>Pocisvirus pocis76</taxon>
    </lineage>
</organism>
<protein>
    <submittedName>
        <fullName evidence="1">Uncharacterized protein</fullName>
    </submittedName>
</protein>
<keyword evidence="2" id="KW-1185">Reference proteome</keyword>
<reference evidence="1" key="1">
    <citation type="submission" date="2021-03" db="EMBL/GenBank/DDBJ databases">
        <title>Complete genome sequence of Hafnia phage Pocis76.</title>
        <authorList>
            <person name="Dislers A."/>
            <person name="Zrelovs N."/>
            <person name="Kazaks A."/>
        </authorList>
    </citation>
    <scope>NUCLEOTIDE SEQUENCE</scope>
</reference>
<dbReference type="Proteomes" id="UP000678489">
    <property type="component" value="Segment"/>
</dbReference>
<name>A0A8E7KYW0_9CAUD</name>
<accession>A0A8E7KYW0</accession>
<sequence>MNSVEFQFICDTKGKVNHGKMEVPNSVPDFHVAEFVEIMLRRSCMFEVVKGVKVINPESEDS</sequence>
<proteinExistence type="predicted"/>
<evidence type="ECO:0000313" key="1">
    <source>
        <dbReference type="EMBL" id="QVW27765.1"/>
    </source>
</evidence>